<dbReference type="Proteomes" id="UP000494117">
    <property type="component" value="Unassembled WGS sequence"/>
</dbReference>
<proteinExistence type="predicted"/>
<accession>A0A6S7EQS8</accession>
<sequence length="363" mass="38419">MGLRLLGAPAVAARLVVVTQQSQLDHQGGNERGIQFFPAAAAQRARQDHVTEAGADQPTDGDAHGFEHAANFAVAAFLQGDPVPAVAAVAAQVVQRTERSHAVVQFDAIDQRLALGLVHLAQHADRVLALRAVARMHDAVGHVAGGREDQQAFRIQVQAADRQPFAGAQLGQAGEDAGATARVVMADDLSGRLVIQDHARRLLRIGAHDGLAVHAHLVVGRHALADMGRLAVDRHPARDDQLFHFAARTNAGVRQHLVQLGHDRIAVQVLAQALLHAIRGFQVRQRLLGFLLRAARLLRLGLSGDIRHGLRLGLACRRLLGRGVAATAAERRSQLAAAPAGARLAFGRGCGGGIRLAAGNGII</sequence>
<organism evidence="1 2">
    <name type="scientific">Achromobacter anxifer</name>
    <dbReference type="NCBI Taxonomy" id="1287737"/>
    <lineage>
        <taxon>Bacteria</taxon>
        <taxon>Pseudomonadati</taxon>
        <taxon>Pseudomonadota</taxon>
        <taxon>Betaproteobacteria</taxon>
        <taxon>Burkholderiales</taxon>
        <taxon>Alcaligenaceae</taxon>
        <taxon>Achromobacter</taxon>
    </lineage>
</organism>
<evidence type="ECO:0000313" key="2">
    <source>
        <dbReference type="Proteomes" id="UP000494117"/>
    </source>
</evidence>
<keyword evidence="2" id="KW-1185">Reference proteome</keyword>
<reference evidence="1 2" key="1">
    <citation type="submission" date="2020-04" db="EMBL/GenBank/DDBJ databases">
        <authorList>
            <person name="De Canck E."/>
        </authorList>
    </citation>
    <scope>NUCLEOTIDE SEQUENCE [LARGE SCALE GENOMIC DNA]</scope>
    <source>
        <strain evidence="1 2">LMG 26858</strain>
    </source>
</reference>
<gene>
    <name evidence="1" type="ORF">LMG26858_05277</name>
</gene>
<dbReference type="EMBL" id="CADILG010000056">
    <property type="protein sequence ID" value="CAB3920326.1"/>
    <property type="molecule type" value="Genomic_DNA"/>
</dbReference>
<protein>
    <submittedName>
        <fullName evidence="1">Uncharacterized protein</fullName>
    </submittedName>
</protein>
<dbReference type="AlphaFoldDB" id="A0A6S7EQS8"/>
<evidence type="ECO:0000313" key="1">
    <source>
        <dbReference type="EMBL" id="CAB3920326.1"/>
    </source>
</evidence>
<name>A0A6S7EQS8_9BURK</name>